<evidence type="ECO:0000313" key="1">
    <source>
        <dbReference type="EMBL" id="KAJ3812261.1"/>
    </source>
</evidence>
<evidence type="ECO:0000313" key="2">
    <source>
        <dbReference type="Proteomes" id="UP001163835"/>
    </source>
</evidence>
<accession>A0ACC1U5B0</accession>
<dbReference type="Proteomes" id="UP001163835">
    <property type="component" value="Unassembled WGS sequence"/>
</dbReference>
<organism evidence="1 2">
    <name type="scientific">Lentinula aff. lateritia</name>
    <dbReference type="NCBI Taxonomy" id="2804960"/>
    <lineage>
        <taxon>Eukaryota</taxon>
        <taxon>Fungi</taxon>
        <taxon>Dikarya</taxon>
        <taxon>Basidiomycota</taxon>
        <taxon>Agaricomycotina</taxon>
        <taxon>Agaricomycetes</taxon>
        <taxon>Agaricomycetidae</taxon>
        <taxon>Agaricales</taxon>
        <taxon>Marasmiineae</taxon>
        <taxon>Omphalotaceae</taxon>
        <taxon>Lentinula</taxon>
    </lineage>
</organism>
<sequence>MSTDSESTVHFPVRLGASLQDGRYTILRKLGEGVTATTWLVRDEHISDSKYVAAKILTAEATIDVDQGIVRELEFLKEVAKNAEERDDEGFEHLPILLDNFTATSPGGTRHLCLVQTLLSTSVSALRRTAPTKSLPAYMVRNILYMVLQALDALHSLDIIHTDVKLDNILFTNALYSLDDAMDAFLAANPAETDGDSPRSQPIPHEWTYETEAFQAERMTVALVDLGHGIIAQRAGEQPTAAGFSAPALRAPEVILWSDIGPKMDIWAIGCLTFELLVGRWLFHPEDAQPDWSVEDDHLAKMMELTGQKFPDTMLARAKERDKYFDENGNLLRIPDLVPVKLEDAMANYNIPGLTKDEIELAANFIRDCLKFDYKERASAKELIKHPFLKNVFGC</sequence>
<name>A0ACC1U5B0_9AGAR</name>
<reference evidence="1" key="1">
    <citation type="submission" date="2022-09" db="EMBL/GenBank/DDBJ databases">
        <title>A Global Phylogenomic Analysis of the Shiitake Genus Lentinula.</title>
        <authorList>
            <consortium name="DOE Joint Genome Institute"/>
            <person name="Sierra-Patev S."/>
            <person name="Min B."/>
            <person name="Naranjo-Ortiz M."/>
            <person name="Looney B."/>
            <person name="Konkel Z."/>
            <person name="Slot J.C."/>
            <person name="Sakamoto Y."/>
            <person name="Steenwyk J.L."/>
            <person name="Rokas A."/>
            <person name="Carro J."/>
            <person name="Camarero S."/>
            <person name="Ferreira P."/>
            <person name="Molpeceres G."/>
            <person name="Ruiz-Duenas F.J."/>
            <person name="Serrano A."/>
            <person name="Henrissat B."/>
            <person name="Drula E."/>
            <person name="Hughes K.W."/>
            <person name="Mata J.L."/>
            <person name="Ishikawa N.K."/>
            <person name="Vargas-Isla R."/>
            <person name="Ushijima S."/>
            <person name="Smith C.A."/>
            <person name="Ahrendt S."/>
            <person name="Andreopoulos W."/>
            <person name="He G."/>
            <person name="Labutti K."/>
            <person name="Lipzen A."/>
            <person name="Ng V."/>
            <person name="Riley R."/>
            <person name="Sandor L."/>
            <person name="Barry K."/>
            <person name="Martinez A.T."/>
            <person name="Xiao Y."/>
            <person name="Gibbons J.G."/>
            <person name="Terashima K."/>
            <person name="Grigoriev I.V."/>
            <person name="Hibbett D.S."/>
        </authorList>
    </citation>
    <scope>NUCLEOTIDE SEQUENCE</scope>
    <source>
        <strain evidence="1">TMI1499</strain>
    </source>
</reference>
<comment type="caution">
    <text evidence="1">The sequence shown here is derived from an EMBL/GenBank/DDBJ whole genome shotgun (WGS) entry which is preliminary data.</text>
</comment>
<keyword evidence="2" id="KW-1185">Reference proteome</keyword>
<proteinExistence type="predicted"/>
<gene>
    <name evidence="1" type="ORF">F5876DRAFT_37822</name>
</gene>
<protein>
    <submittedName>
        <fullName evidence="1">Kinase-like domain-containing protein</fullName>
    </submittedName>
</protein>
<dbReference type="EMBL" id="MU795029">
    <property type="protein sequence ID" value="KAJ3812261.1"/>
    <property type="molecule type" value="Genomic_DNA"/>
</dbReference>